<comment type="caution">
    <text evidence="3">The sequence shown here is derived from an EMBL/GenBank/DDBJ whole genome shotgun (WGS) entry which is preliminary data.</text>
</comment>
<organism evidence="3 5">
    <name type="scientific">Commensalibacter communis</name>
    <dbReference type="NCBI Taxonomy" id="2972786"/>
    <lineage>
        <taxon>Bacteria</taxon>
        <taxon>Pseudomonadati</taxon>
        <taxon>Pseudomonadota</taxon>
        <taxon>Alphaproteobacteria</taxon>
        <taxon>Acetobacterales</taxon>
        <taxon>Acetobacteraceae</taxon>
    </lineage>
</organism>
<dbReference type="EMBL" id="CAMXCS010000011">
    <property type="protein sequence ID" value="CAI3959868.1"/>
    <property type="molecule type" value="Genomic_DNA"/>
</dbReference>
<evidence type="ECO:0000313" key="6">
    <source>
        <dbReference type="Proteomes" id="UP001154259"/>
    </source>
</evidence>
<dbReference type="Proteomes" id="UP001154255">
    <property type="component" value="Unassembled WGS sequence"/>
</dbReference>
<dbReference type="AlphaFoldDB" id="A0A9W4TRF7"/>
<gene>
    <name evidence="4" type="ORF">R53529_LOCUS2235</name>
    <name evidence="3" type="ORF">R53530_LOCUS2261</name>
</gene>
<protein>
    <recommendedName>
        <fullName evidence="7">Baseplate protein J-like domain-containing protein</fullName>
    </recommendedName>
</protein>
<dbReference type="Pfam" id="PF16190">
    <property type="entry name" value="E1_FCCH"/>
    <property type="match status" value="1"/>
</dbReference>
<dbReference type="RefSeq" id="WP_271790651.1">
    <property type="nucleotide sequence ID" value="NZ_CAMXCM010000011.1"/>
</dbReference>
<evidence type="ECO:0000259" key="1">
    <source>
        <dbReference type="Pfam" id="PF04865"/>
    </source>
</evidence>
<accession>A0A9W4TRF7</accession>
<dbReference type="Proteomes" id="UP001154259">
    <property type="component" value="Unassembled WGS sequence"/>
</dbReference>
<dbReference type="InterPro" id="IPR006949">
    <property type="entry name" value="Barrel_Baseplate_J-like"/>
</dbReference>
<name>A0A9W4TRF7_9PROT</name>
<dbReference type="Gene3D" id="2.40.30.180">
    <property type="entry name" value="Ubiquitin-activating enzyme E1, FCCH domain"/>
    <property type="match status" value="1"/>
</dbReference>
<proteinExistence type="predicted"/>
<feature type="domain" description="Ubiquitin-activating enzyme E1 FCCH" evidence="2">
    <location>
        <begin position="280"/>
        <end position="331"/>
    </location>
</feature>
<evidence type="ECO:0000259" key="2">
    <source>
        <dbReference type="Pfam" id="PF16190"/>
    </source>
</evidence>
<evidence type="ECO:0000313" key="3">
    <source>
        <dbReference type="EMBL" id="CAI3958296.1"/>
    </source>
</evidence>
<dbReference type="Pfam" id="PF04865">
    <property type="entry name" value="Baseplate_J"/>
    <property type="match status" value="1"/>
</dbReference>
<dbReference type="InterPro" id="IPR032418">
    <property type="entry name" value="E1_FCCH"/>
</dbReference>
<keyword evidence="6" id="KW-1185">Reference proteome</keyword>
<evidence type="ECO:0008006" key="7">
    <source>
        <dbReference type="Google" id="ProtNLM"/>
    </source>
</evidence>
<evidence type="ECO:0000313" key="5">
    <source>
        <dbReference type="Proteomes" id="UP001154255"/>
    </source>
</evidence>
<sequence>MANNLVITQDGVLPTPPQTIRDQIQSEIENAVPDYTASLPGTLIEDLLSTCCGCAVFIEQAKVDLINSISPSTANEALLDQLGVVYGIIRKSGSSGSAYVVFTGTAGFIVPRGFIISDGIHRFIVQNDTVINQQGTSGQVYVLAQDTSVFDIPANTITKIESSVRNDIELTVTNPQIGIIGLKAESYADYRARIMDAGIVTSTATPTMIRTKLLAIPNVQQRLLSIVANGDGYSVVCGGGDPYDVANAIFQSIPTTGILKPSVIDVSRFDKGNPTVMYTNLIHGLKDGDLVTFSGLGFNDLQNKQFKAKILTANSFSIPVDTTNFADYSGGLILNQNIRNRSIILRDGVDSYTIPFVVPLQQQVEVQLIWNTDIESSLYVGAISNTTIPLIVQYINRISIGDPINLYEVEKIFLEGVNQVVNQNLITNIDILIFIDGAQQEPLPRENIIRGDPQSYFYTTEEKIVVTDGK</sequence>
<feature type="domain" description="Baseplate protein J-like barrel" evidence="1">
    <location>
        <begin position="100"/>
        <end position="176"/>
    </location>
</feature>
<evidence type="ECO:0000313" key="4">
    <source>
        <dbReference type="EMBL" id="CAI3959868.1"/>
    </source>
</evidence>
<dbReference type="InterPro" id="IPR042302">
    <property type="entry name" value="E1_FCCH_sf"/>
</dbReference>
<reference evidence="3" key="1">
    <citation type="submission" date="2022-10" db="EMBL/GenBank/DDBJ databases">
        <authorList>
            <person name="Botero Cardona J."/>
        </authorList>
    </citation>
    <scope>NUCLEOTIDE SEQUENCE</scope>
    <source>
        <strain evidence="3">LMG 31819</strain>
        <strain evidence="4">R-53529</strain>
    </source>
</reference>
<dbReference type="EMBL" id="CAMXCM010000011">
    <property type="protein sequence ID" value="CAI3958296.1"/>
    <property type="molecule type" value="Genomic_DNA"/>
</dbReference>